<dbReference type="InterPro" id="IPR027278">
    <property type="entry name" value="ACCD_DCysDesulf"/>
</dbReference>
<dbReference type="RefSeq" id="WP_386361749.1">
    <property type="nucleotide sequence ID" value="NZ_JBHRXZ010000012.1"/>
</dbReference>
<evidence type="ECO:0000313" key="6">
    <source>
        <dbReference type="Proteomes" id="UP001595630"/>
    </source>
</evidence>
<protein>
    <submittedName>
        <fullName evidence="5">1-aminocyclopropane-1-carboxylate deaminase/D-cysteine desulfhydrase</fullName>
    </submittedName>
</protein>
<accession>A0ABV7T3G0</accession>
<evidence type="ECO:0000256" key="3">
    <source>
        <dbReference type="ARBA" id="ARBA00022898"/>
    </source>
</evidence>
<evidence type="ECO:0000256" key="2">
    <source>
        <dbReference type="ARBA" id="ARBA00008639"/>
    </source>
</evidence>
<dbReference type="InterPro" id="IPR001926">
    <property type="entry name" value="TrpB-like_PALP"/>
</dbReference>
<dbReference type="Gene3D" id="3.40.50.1100">
    <property type="match status" value="2"/>
</dbReference>
<comment type="similarity">
    <text evidence="2">Belongs to the ACC deaminase/D-cysteine desulfhydrase family.</text>
</comment>
<dbReference type="InterPro" id="IPR036052">
    <property type="entry name" value="TrpB-like_PALP_sf"/>
</dbReference>
<dbReference type="Proteomes" id="UP001595630">
    <property type="component" value="Unassembled WGS sequence"/>
</dbReference>
<keyword evidence="6" id="KW-1185">Reference proteome</keyword>
<gene>
    <name evidence="5" type="ORF">ACFOMF_04780</name>
</gene>
<comment type="cofactor">
    <cofactor evidence="1">
        <name>pyridoxal 5'-phosphate</name>
        <dbReference type="ChEBI" id="CHEBI:597326"/>
    </cofactor>
</comment>
<name>A0ABV7T3G0_9GAMM</name>
<dbReference type="Pfam" id="PF00291">
    <property type="entry name" value="PALP"/>
    <property type="match status" value="1"/>
</dbReference>
<dbReference type="SUPFAM" id="SSF53686">
    <property type="entry name" value="Tryptophan synthase beta subunit-like PLP-dependent enzymes"/>
    <property type="match status" value="1"/>
</dbReference>
<evidence type="ECO:0000259" key="4">
    <source>
        <dbReference type="Pfam" id="PF00291"/>
    </source>
</evidence>
<comment type="caution">
    <text evidence="5">The sequence shown here is derived from an EMBL/GenBank/DDBJ whole genome shotgun (WGS) entry which is preliminary data.</text>
</comment>
<proteinExistence type="inferred from homology"/>
<dbReference type="PANTHER" id="PTHR43780:SF2">
    <property type="entry name" value="1-AMINOCYCLOPROPANE-1-CARBOXYLATE DEAMINASE-RELATED"/>
    <property type="match status" value="1"/>
</dbReference>
<organism evidence="5 6">
    <name type="scientific">Stutzerimonas tarimensis</name>
    <dbReference type="NCBI Taxonomy" id="1507735"/>
    <lineage>
        <taxon>Bacteria</taxon>
        <taxon>Pseudomonadati</taxon>
        <taxon>Pseudomonadota</taxon>
        <taxon>Gammaproteobacteria</taxon>
        <taxon>Pseudomonadales</taxon>
        <taxon>Pseudomonadaceae</taxon>
        <taxon>Stutzerimonas</taxon>
    </lineage>
</organism>
<dbReference type="PANTHER" id="PTHR43780">
    <property type="entry name" value="1-AMINOCYCLOPROPANE-1-CARBOXYLATE DEAMINASE-RELATED"/>
    <property type="match status" value="1"/>
</dbReference>
<evidence type="ECO:0000256" key="1">
    <source>
        <dbReference type="ARBA" id="ARBA00001933"/>
    </source>
</evidence>
<evidence type="ECO:0000313" key="5">
    <source>
        <dbReference type="EMBL" id="MFC3607097.1"/>
    </source>
</evidence>
<reference evidence="6" key="1">
    <citation type="journal article" date="2019" name="Int. J. Syst. Evol. Microbiol.">
        <title>The Global Catalogue of Microorganisms (GCM) 10K type strain sequencing project: providing services to taxonomists for standard genome sequencing and annotation.</title>
        <authorList>
            <consortium name="The Broad Institute Genomics Platform"/>
            <consortium name="The Broad Institute Genome Sequencing Center for Infectious Disease"/>
            <person name="Wu L."/>
            <person name="Ma J."/>
        </authorList>
    </citation>
    <scope>NUCLEOTIDE SEQUENCE [LARGE SCALE GENOMIC DNA]</scope>
    <source>
        <strain evidence="6">KCTC 42447</strain>
    </source>
</reference>
<keyword evidence="3" id="KW-0663">Pyridoxal phosphate</keyword>
<feature type="domain" description="Tryptophan synthase beta chain-like PALP" evidence="4">
    <location>
        <begin position="19"/>
        <end position="290"/>
    </location>
</feature>
<dbReference type="EMBL" id="JBHRXZ010000012">
    <property type="protein sequence ID" value="MFC3607097.1"/>
    <property type="molecule type" value="Genomic_DNA"/>
</dbReference>
<sequence>MLGPTVLEPLTVDWAAAQGVEIAVLRLDLIDPLLSGNKWFKLRLHLEGSRQRGCTGLISLGGPHSNHLHALAAAGQRLGLSTVGLLRGHETSTPTIIDLRRFGMHLHWLGYGGYRERHQADFWGAWQARYPRYHCVPEGGGGLEGALGCAMLVEQVEGALPAFGWQAFDAWWLAAGTGTTMAGLVIGERATGRLVYGALAGPGAHRGGDQVAQLLREAGVSTDRYEMLEASGKGFGRFDRRLAQFIFDIEEQTRLPLEPVYTAKALLALRQHVEAGRFEPGARVVFVHTGGLQGRRAAEPLLRQLRRRHC</sequence>
<dbReference type="PIRSF" id="PIRSF006278">
    <property type="entry name" value="ACCD_DCysDesulf"/>
    <property type="match status" value="1"/>
</dbReference>